<dbReference type="EMBL" id="JAZGQO010000011">
    <property type="protein sequence ID" value="KAK6173806.1"/>
    <property type="molecule type" value="Genomic_DNA"/>
</dbReference>
<evidence type="ECO:0000313" key="5">
    <source>
        <dbReference type="Proteomes" id="UP001347796"/>
    </source>
</evidence>
<evidence type="ECO:0000256" key="1">
    <source>
        <dbReference type="ARBA" id="ARBA00009887"/>
    </source>
</evidence>
<gene>
    <name evidence="4" type="ORF">SNE40_017201</name>
</gene>
<evidence type="ECO:0000313" key="4">
    <source>
        <dbReference type="EMBL" id="KAK6173806.1"/>
    </source>
</evidence>
<comment type="similarity">
    <text evidence="1">Belongs to the Flattop family.</text>
</comment>
<proteinExistence type="inferred from homology"/>
<reference evidence="4 5" key="1">
    <citation type="submission" date="2024-01" db="EMBL/GenBank/DDBJ databases">
        <title>The genome of the rayed Mediterranean limpet Patella caerulea (Linnaeus, 1758).</title>
        <authorList>
            <person name="Anh-Thu Weber A."/>
            <person name="Halstead-Nussloch G."/>
        </authorList>
    </citation>
    <scope>NUCLEOTIDE SEQUENCE [LARGE SCALE GENOMIC DNA]</scope>
    <source>
        <strain evidence="4">AATW-2023a</strain>
        <tissue evidence="4">Whole specimen</tissue>
    </source>
</reference>
<organism evidence="4 5">
    <name type="scientific">Patella caerulea</name>
    <name type="common">Rayed Mediterranean limpet</name>
    <dbReference type="NCBI Taxonomy" id="87958"/>
    <lineage>
        <taxon>Eukaryota</taxon>
        <taxon>Metazoa</taxon>
        <taxon>Spiralia</taxon>
        <taxon>Lophotrochozoa</taxon>
        <taxon>Mollusca</taxon>
        <taxon>Gastropoda</taxon>
        <taxon>Patellogastropoda</taxon>
        <taxon>Patelloidea</taxon>
        <taxon>Patellidae</taxon>
        <taxon>Patella</taxon>
    </lineage>
</organism>
<dbReference type="PANTHER" id="PTHR34639">
    <property type="entry name" value="PROTEIN FLATTOP"/>
    <property type="match status" value="1"/>
</dbReference>
<dbReference type="PANTHER" id="PTHR34639:SF1">
    <property type="entry name" value="PROTEIN FLATTOP"/>
    <property type="match status" value="1"/>
</dbReference>
<sequence>MSVNFSANQYEKAFHPTSLQNWEVPKGFGRHPNAKDGSTRIISSGKGHLLPGVMRSRSSPWGTFVGTWDMPTKIPGNTITNHTARAEHALENLYSIKAHGDLIMSGKLKNSKVPDPLPIKADINASQPTARSPEIRSGAKNPIPDSTSPKAGSPKPTSPCQQIASPVASNHGDCNGNNNSSPRTPIDSSRIPVPQHLDLV</sequence>
<dbReference type="InterPro" id="IPR038797">
    <property type="entry name" value="Fltp"/>
</dbReference>
<evidence type="ECO:0000256" key="2">
    <source>
        <dbReference type="ARBA" id="ARBA00033306"/>
    </source>
</evidence>
<protein>
    <recommendedName>
        <fullName evidence="2">Cilia- and flagella-associated protein 126</fullName>
    </recommendedName>
</protein>
<dbReference type="GO" id="GO:0036064">
    <property type="term" value="C:ciliary basal body"/>
    <property type="evidence" value="ECO:0007669"/>
    <property type="project" value="TreeGrafter"/>
</dbReference>
<evidence type="ECO:0000256" key="3">
    <source>
        <dbReference type="SAM" id="MobiDB-lite"/>
    </source>
</evidence>
<feature type="region of interest" description="Disordered" evidence="3">
    <location>
        <begin position="118"/>
        <end position="200"/>
    </location>
</feature>
<dbReference type="Pfam" id="PF22611">
    <property type="entry name" value="CFAP126"/>
    <property type="match status" value="1"/>
</dbReference>
<dbReference type="AlphaFoldDB" id="A0AAN8J9Y1"/>
<feature type="compositionally biased region" description="Polar residues" evidence="3">
    <location>
        <begin position="158"/>
        <end position="168"/>
    </location>
</feature>
<keyword evidence="5" id="KW-1185">Reference proteome</keyword>
<comment type="caution">
    <text evidence="4">The sequence shown here is derived from an EMBL/GenBank/DDBJ whole genome shotgun (WGS) entry which is preliminary data.</text>
</comment>
<dbReference type="Proteomes" id="UP001347796">
    <property type="component" value="Unassembled WGS sequence"/>
</dbReference>
<accession>A0AAN8J9Y1</accession>
<dbReference type="CDD" id="cd23705">
    <property type="entry name" value="Flattop"/>
    <property type="match status" value="1"/>
</dbReference>
<name>A0AAN8J9Y1_PATCE</name>
<dbReference type="GO" id="GO:0044782">
    <property type="term" value="P:cilium organization"/>
    <property type="evidence" value="ECO:0007669"/>
    <property type="project" value="TreeGrafter"/>
</dbReference>
<feature type="compositionally biased region" description="Polar residues" evidence="3">
    <location>
        <begin position="175"/>
        <end position="187"/>
    </location>
</feature>